<dbReference type="AlphaFoldDB" id="A0A3S5X2N5"/>
<dbReference type="SUPFAM" id="SSF51445">
    <property type="entry name" value="(Trans)glycosidases"/>
    <property type="match status" value="1"/>
</dbReference>
<dbReference type="Gene3D" id="3.10.50.10">
    <property type="match status" value="1"/>
</dbReference>
<proteinExistence type="evidence at transcript level"/>
<accession>A0A3S5X2N5</accession>
<feature type="domain" description="GH18" evidence="1">
    <location>
        <begin position="1"/>
        <end position="92"/>
    </location>
</feature>
<dbReference type="GO" id="GO:0004568">
    <property type="term" value="F:chitinase activity"/>
    <property type="evidence" value="ECO:0007669"/>
    <property type="project" value="TreeGrafter"/>
</dbReference>
<dbReference type="InterPro" id="IPR050314">
    <property type="entry name" value="Glycosyl_Hydrlase_18"/>
</dbReference>
<organism evidence="2">
    <name type="scientific">Mytilus edulis</name>
    <name type="common">Blue mussel</name>
    <dbReference type="NCBI Taxonomy" id="6550"/>
    <lineage>
        <taxon>Eukaryota</taxon>
        <taxon>Metazoa</taxon>
        <taxon>Spiralia</taxon>
        <taxon>Lophotrochozoa</taxon>
        <taxon>Mollusca</taxon>
        <taxon>Bivalvia</taxon>
        <taxon>Autobranchia</taxon>
        <taxon>Pteriomorphia</taxon>
        <taxon>Mytilida</taxon>
        <taxon>Mytiloidea</taxon>
        <taxon>Mytilidae</taxon>
        <taxon>Mytilinae</taxon>
        <taxon>Mytilus</taxon>
    </lineage>
</organism>
<dbReference type="Pfam" id="PF00704">
    <property type="entry name" value="Glyco_hydro_18"/>
    <property type="match status" value="1"/>
</dbReference>
<dbReference type="Gene3D" id="3.20.20.80">
    <property type="entry name" value="Glycosidases"/>
    <property type="match status" value="1"/>
</dbReference>
<dbReference type="GO" id="GO:0005576">
    <property type="term" value="C:extracellular region"/>
    <property type="evidence" value="ECO:0007669"/>
    <property type="project" value="TreeGrafter"/>
</dbReference>
<evidence type="ECO:0000259" key="1">
    <source>
        <dbReference type="PROSITE" id="PS51910"/>
    </source>
</evidence>
<dbReference type="SUPFAM" id="SSF54556">
    <property type="entry name" value="Chitinase insertion domain"/>
    <property type="match status" value="1"/>
</dbReference>
<dbReference type="GO" id="GO:0005975">
    <property type="term" value="P:carbohydrate metabolic process"/>
    <property type="evidence" value="ECO:0007669"/>
    <property type="project" value="InterPro"/>
</dbReference>
<sequence>MSYYEICALQESGKGQTVYDSEQMVPYYTDGSLWVGFDDEVSLAIKIEWLVSEGYGGAMVWALPLDDFRQTCSKSNRKFPLLNTIKDGLIIAENGGTLTTPAIPTGMFTAVPTTSGPTKQGRGRISNKDREGVWFNDTGRNKFRLPMLRQNTVDSMLIQKIVPNFIIVKEE</sequence>
<dbReference type="EMBL" id="MG827125">
    <property type="protein sequence ID" value="AYD38865.1"/>
    <property type="molecule type" value="mRNA"/>
</dbReference>
<dbReference type="GO" id="GO:0008061">
    <property type="term" value="F:chitin binding"/>
    <property type="evidence" value="ECO:0007669"/>
    <property type="project" value="TreeGrafter"/>
</dbReference>
<dbReference type="PANTHER" id="PTHR11177">
    <property type="entry name" value="CHITINASE"/>
    <property type="match status" value="1"/>
</dbReference>
<dbReference type="InterPro" id="IPR029070">
    <property type="entry name" value="Chitinase_insertion_sf"/>
</dbReference>
<dbReference type="GO" id="GO:0006032">
    <property type="term" value="P:chitin catabolic process"/>
    <property type="evidence" value="ECO:0007669"/>
    <property type="project" value="TreeGrafter"/>
</dbReference>
<evidence type="ECO:0000313" key="2">
    <source>
        <dbReference type="EMBL" id="AYD38865.1"/>
    </source>
</evidence>
<dbReference type="PROSITE" id="PS51910">
    <property type="entry name" value="GH18_2"/>
    <property type="match status" value="1"/>
</dbReference>
<dbReference type="PANTHER" id="PTHR11177:SF317">
    <property type="entry name" value="CHITINASE 12-RELATED"/>
    <property type="match status" value="1"/>
</dbReference>
<dbReference type="InterPro" id="IPR017853">
    <property type="entry name" value="GH"/>
</dbReference>
<protein>
    <submittedName>
        <fullName evidence="2">Acidic mammalian chitinase-like protein</fullName>
    </submittedName>
</protein>
<reference evidence="2" key="1">
    <citation type="submission" date="2018-01" db="EMBL/GenBank/DDBJ databases">
        <title>Comparative mantle transcriptome analysis within the Mytilus spp. reveals putative genes involved in the biomineralization and pigmentation.</title>
        <authorList>
            <person name="Malachowicz M."/>
        </authorList>
    </citation>
    <scope>NUCLEOTIDE SEQUENCE</scope>
    <source>
        <strain evidence="2">EduN_2068</strain>
    </source>
</reference>
<dbReference type="InterPro" id="IPR001223">
    <property type="entry name" value="Glyco_hydro18_cat"/>
</dbReference>
<name>A0A3S5X2N5_MYTED</name>